<dbReference type="Proteomes" id="UP000024635">
    <property type="component" value="Unassembled WGS sequence"/>
</dbReference>
<dbReference type="AlphaFoldDB" id="A0A016WAJ0"/>
<proteinExistence type="predicted"/>
<dbReference type="EMBL" id="JARK01000450">
    <property type="protein sequence ID" value="EYC36864.1"/>
    <property type="molecule type" value="Genomic_DNA"/>
</dbReference>
<dbReference type="OrthoDB" id="5875682at2759"/>
<feature type="compositionally biased region" description="Basic and acidic residues" evidence="1">
    <location>
        <begin position="17"/>
        <end position="27"/>
    </location>
</feature>
<evidence type="ECO:0000256" key="1">
    <source>
        <dbReference type="SAM" id="MobiDB-lite"/>
    </source>
</evidence>
<protein>
    <submittedName>
        <fullName evidence="2">Uncharacterized protein</fullName>
    </submittedName>
</protein>
<accession>A0A016WAJ0</accession>
<evidence type="ECO:0000313" key="2">
    <source>
        <dbReference type="EMBL" id="EYC36864.1"/>
    </source>
</evidence>
<name>A0A016WAJ0_9BILA</name>
<gene>
    <name evidence="2" type="primary">Acey_s0850.g2685</name>
    <name evidence="2" type="ORF">Y032_0850g2685</name>
</gene>
<organism evidence="2 3">
    <name type="scientific">Ancylostoma ceylanicum</name>
    <dbReference type="NCBI Taxonomy" id="53326"/>
    <lineage>
        <taxon>Eukaryota</taxon>
        <taxon>Metazoa</taxon>
        <taxon>Ecdysozoa</taxon>
        <taxon>Nematoda</taxon>
        <taxon>Chromadorea</taxon>
        <taxon>Rhabditida</taxon>
        <taxon>Rhabditina</taxon>
        <taxon>Rhabditomorpha</taxon>
        <taxon>Strongyloidea</taxon>
        <taxon>Ancylostomatidae</taxon>
        <taxon>Ancylostomatinae</taxon>
        <taxon>Ancylostoma</taxon>
    </lineage>
</organism>
<evidence type="ECO:0000313" key="3">
    <source>
        <dbReference type="Proteomes" id="UP000024635"/>
    </source>
</evidence>
<reference evidence="3" key="1">
    <citation type="journal article" date="2015" name="Nat. Genet.">
        <title>The genome and transcriptome of the zoonotic hookworm Ancylostoma ceylanicum identify infection-specific gene families.</title>
        <authorList>
            <person name="Schwarz E.M."/>
            <person name="Hu Y."/>
            <person name="Antoshechkin I."/>
            <person name="Miller M.M."/>
            <person name="Sternberg P.W."/>
            <person name="Aroian R.V."/>
        </authorList>
    </citation>
    <scope>NUCLEOTIDE SEQUENCE</scope>
    <source>
        <strain evidence="3">HY135</strain>
    </source>
</reference>
<feature type="region of interest" description="Disordered" evidence="1">
    <location>
        <begin position="1"/>
        <end position="31"/>
    </location>
</feature>
<comment type="caution">
    <text evidence="2">The sequence shown here is derived from an EMBL/GenBank/DDBJ whole genome shotgun (WGS) entry which is preliminary data.</text>
</comment>
<sequence length="78" mass="8931">MLKLARGSSNFSVSSIGHERPLKPRKEAQKRKNVHFEDDLDVVQPQQFTMSTATFLRQKGMAWNSLARTLYALQIRIG</sequence>
<keyword evidence="3" id="KW-1185">Reference proteome</keyword>